<evidence type="ECO:0008006" key="3">
    <source>
        <dbReference type="Google" id="ProtNLM"/>
    </source>
</evidence>
<reference evidence="1 2" key="1">
    <citation type="journal article" date="2013" name="Stand. Genomic Sci.">
        <title>Genome sequence of the reddish-pigmented Rubellimicrobium thermophilum type strain (DSM 16684(T)), a member of the Roseobacter clade.</title>
        <authorList>
            <person name="Fiebig A."/>
            <person name="Riedel T."/>
            <person name="Gronow S."/>
            <person name="Petersen J."/>
            <person name="Klenk H.P."/>
            <person name="Goker M."/>
        </authorList>
    </citation>
    <scope>NUCLEOTIDE SEQUENCE [LARGE SCALE GENOMIC DNA]</scope>
    <source>
        <strain evidence="1 2">DSM 16684</strain>
    </source>
</reference>
<gene>
    <name evidence="1" type="ORF">ruthe_02615</name>
</gene>
<comment type="caution">
    <text evidence="1">The sequence shown here is derived from an EMBL/GenBank/DDBJ whole genome shotgun (WGS) entry which is preliminary data.</text>
</comment>
<proteinExistence type="predicted"/>
<dbReference type="SUPFAM" id="SSF56784">
    <property type="entry name" value="HAD-like"/>
    <property type="match status" value="1"/>
</dbReference>
<evidence type="ECO:0000313" key="1">
    <source>
        <dbReference type="EMBL" id="EPX83817.1"/>
    </source>
</evidence>
<accession>S9QW50</accession>
<dbReference type="AlphaFoldDB" id="S9QW50"/>
<name>S9QW50_9RHOB</name>
<dbReference type="STRING" id="1123069.ruthe_02615"/>
<dbReference type="EMBL" id="AOLV01000029">
    <property type="protein sequence ID" value="EPX83817.1"/>
    <property type="molecule type" value="Genomic_DNA"/>
</dbReference>
<sequence length="200" mass="20926">MPRIAGVIFDKDGTLFDFQSTWGLWSRRLIEVESRGDPALAAQLAEVLGYDLATGRFRPDSLAIAHTTETVAAAMLPLLPWTDGESLRARMDALAAQVPQVEAAPLREVLGRLKAMGLTLGLATNDSEGPARVHLAGAGWTICSALSPAMTAAGAASPGRVSSSPLPNPRASIRRTAPWSVTACMIWLPPGRPGCGGSAS</sequence>
<dbReference type="HOGENOM" id="CLU_1365358_0_0_5"/>
<dbReference type="InterPro" id="IPR036412">
    <property type="entry name" value="HAD-like_sf"/>
</dbReference>
<organism evidence="1 2">
    <name type="scientific">Rubellimicrobium thermophilum DSM 16684</name>
    <dbReference type="NCBI Taxonomy" id="1123069"/>
    <lineage>
        <taxon>Bacteria</taxon>
        <taxon>Pseudomonadati</taxon>
        <taxon>Pseudomonadota</taxon>
        <taxon>Alphaproteobacteria</taxon>
        <taxon>Rhodobacterales</taxon>
        <taxon>Roseobacteraceae</taxon>
        <taxon>Rubellimicrobium</taxon>
    </lineage>
</organism>
<protein>
    <recommendedName>
        <fullName evidence="3">Phosphatase</fullName>
    </recommendedName>
</protein>
<keyword evidence="2" id="KW-1185">Reference proteome</keyword>
<dbReference type="Proteomes" id="UP000015346">
    <property type="component" value="Unassembled WGS sequence"/>
</dbReference>
<dbReference type="Gene3D" id="3.40.50.1000">
    <property type="entry name" value="HAD superfamily/HAD-like"/>
    <property type="match status" value="1"/>
</dbReference>
<dbReference type="InterPro" id="IPR023214">
    <property type="entry name" value="HAD_sf"/>
</dbReference>
<evidence type="ECO:0000313" key="2">
    <source>
        <dbReference type="Proteomes" id="UP000015346"/>
    </source>
</evidence>